<evidence type="ECO:0000259" key="8">
    <source>
        <dbReference type="Pfam" id="PF24597"/>
    </source>
</evidence>
<dbReference type="InterPro" id="IPR016024">
    <property type="entry name" value="ARM-type_fold"/>
</dbReference>
<dbReference type="GO" id="GO:0000139">
    <property type="term" value="C:Golgi membrane"/>
    <property type="evidence" value="ECO:0007669"/>
    <property type="project" value="UniProtKB-SubCell"/>
</dbReference>
<evidence type="ECO:0000256" key="4">
    <source>
        <dbReference type="ARBA" id="ARBA00023034"/>
    </source>
</evidence>
<evidence type="ECO:0000259" key="7">
    <source>
        <dbReference type="Pfam" id="PF04118"/>
    </source>
</evidence>
<sequence length="1674" mass="187633">MTTDAKAIRRYHAGVERALGLWDATNEWADYIAFLSRLAKALQASPPDAEVPFKSTLAKYLALCLKPSLPSGVHQKALEVYNLVFSLLGTDGLSRDLPIWFPGVSHTLTFATLTTRPLFLSLYDEHILRLPSHALRPALRAIILSLLPGIEEENSEDFDRTLSTVNHLRQIFADDGNEEFFWQSLFLASITSTSKRPGALVYLIRQLPKLGPVAGQPSGDVTQEQESTEALRAAIKSVTAPEPGLLVRCFATGLQDEQPLVQRGFLDLLVSHLPLNAPILQSLVVPSDLDILVMSAMSVVLRRDMSLNRRLWTWFIGREDKREGSTDIVPGSGIEAATPTVSKMQDKAHTRHDYFAAYGLKPVIRSLEKMLHRESLSPVDRARPFRIMLSLMDRWIIGKLPVEELFVPAMQDLQKYQTAAPSQSSFDEVFRSANVFFDAIEPQLITNQLFGLLVRGDLNLIEFIFSNFNLQEEEMTTIHLPMLCLAISEMLLEGIKSDPHEASGRDDSYQERLATLLEAILTLLPPHPGGASSEASGQIPEEGWLMKLKTLYEESSYAKKAIFDLIPPTAAAQILLRNIALIILDCLNHPSSKTLLGPLTNSLVKAIARTSNFEPLRELGLGNRLYDLLRLPAEDINVKYETVRTTARIVDSLHIFDPSRSTLTESYLLRLIPELIAQLWEVLLPSTPQFHVEAVEQIWNLRMISQQLLLVDSKITDLMCEQDQDRPCLEDQLARFSTLWTHTRFPEVNVELFAAKNDGTDDEVPWSLLRQPILNMVDELDPSLPEDRRRTWLTSLPSIRPVFKIIYSESTNTSNAQLSLLALHRLRKILTLARQSNVQRNELFGRDGFSEAVLDMCIEHIAGGRRGEESFTTTLSILRLIIEETDVQEHHDLISLLLKQLTDITQDSTSQEEILDLLRIIFARPNFGNPPSELIPILISGISSPAIDSTIDKWITLLCNTIPLYTTQNLFSNMLKLTACFCERTRDYFMLMQQLYERPRVVQANGDKSLKMVKHPERSVNNLLAGLEYILARAHTHLVDHASGLEANPNSSEKSQSRSIANHRLTVILCMQDTIKLCGEIWAWRMLKRPSISAPDNKSFAYMSTRLRTRTRRILEHLADAEPQECLETLMGMWIEGARRDSQQDITLNLMQSLDGARPKFMMPATFNAIYNRTNPSALDQSQKSSLSVDVSAPELMAFLIAYTSALEDDLLEEIWTDCTAFLREVLANPMPHRQILLKLLEFVAVLCQKMENTNFGEVLKMRRELSDLCARLLTAIFTIRPAGLDSAAQPMPDVQHSTGAKVMRRKVSLQVGNAIEVLCEALPIIGNALGDQDRLNVTLPGVATYVTGPALRSKQFPQTVNMDVLQLVLLMAKSQPNNKVWKKDIQDALNDNKFFQSAPWLAETGWLPVLKQLWLSDKGLMAEFVSRLTPPTTAGLMFGVGAAAARTEADRKTQLNLRRIALLLLAGDVDAFVSDLGQIVHRLEELLTATPSSSPSSSTRGDVYLVLRAVTLAFTQVHLVSIWPIVDMELRELFTSVQKGAEAGSTGYSQLQGAKLLDLLLLLKPEEFQLHEWLFVTDTVDAVHPPHDFTSTAIADLMVSKGGHEAELPTVADTGARTPWLCTDMTRTSEDPLALLRPFFRQLSIHAFEDTYSLQPPDLAACRKDLLADLFVD</sequence>
<feature type="domain" description="DOP1-like C-terminal" evidence="9">
    <location>
        <begin position="1199"/>
        <end position="1654"/>
    </location>
</feature>
<protein>
    <submittedName>
        <fullName evidence="10">Uncharacterized protein</fullName>
    </submittedName>
</protein>
<proteinExistence type="inferred from homology"/>
<feature type="domain" description="DOP1 N-terminal" evidence="7">
    <location>
        <begin position="6"/>
        <end position="319"/>
    </location>
</feature>
<evidence type="ECO:0000313" key="11">
    <source>
        <dbReference type="Proteomes" id="UP000078343"/>
    </source>
</evidence>
<dbReference type="Pfam" id="PF04118">
    <property type="entry name" value="Dopey_N"/>
    <property type="match status" value="1"/>
</dbReference>
<dbReference type="SUPFAM" id="SSF48371">
    <property type="entry name" value="ARM repeat"/>
    <property type="match status" value="1"/>
</dbReference>
<dbReference type="GeneID" id="30005429"/>
<dbReference type="GO" id="GO:0005768">
    <property type="term" value="C:endosome"/>
    <property type="evidence" value="ECO:0007669"/>
    <property type="project" value="TreeGrafter"/>
</dbReference>
<evidence type="ECO:0000256" key="3">
    <source>
        <dbReference type="ARBA" id="ARBA00022927"/>
    </source>
</evidence>
<dbReference type="STRING" id="1367422.A0A178ZZV6"/>
<dbReference type="InterPro" id="IPR056458">
    <property type="entry name" value="TPR_DOP1_M"/>
</dbReference>
<keyword evidence="3" id="KW-0653">Protein transport</keyword>
<evidence type="ECO:0000256" key="6">
    <source>
        <dbReference type="ARBA" id="ARBA00046326"/>
    </source>
</evidence>
<dbReference type="GO" id="GO:0006895">
    <property type="term" value="P:Golgi to endosome transport"/>
    <property type="evidence" value="ECO:0007669"/>
    <property type="project" value="InterPro"/>
</dbReference>
<dbReference type="GO" id="GO:0005802">
    <property type="term" value="C:trans-Golgi network"/>
    <property type="evidence" value="ECO:0007669"/>
    <property type="project" value="TreeGrafter"/>
</dbReference>
<evidence type="ECO:0000313" key="10">
    <source>
        <dbReference type="EMBL" id="OAP65287.1"/>
    </source>
</evidence>
<keyword evidence="4" id="KW-0333">Golgi apparatus</keyword>
<evidence type="ECO:0000256" key="2">
    <source>
        <dbReference type="ARBA" id="ARBA00022448"/>
    </source>
</evidence>
<evidence type="ECO:0000256" key="5">
    <source>
        <dbReference type="ARBA" id="ARBA00023136"/>
    </source>
</evidence>
<organism evidence="10 11">
    <name type="scientific">Fonsecaea erecta</name>
    <dbReference type="NCBI Taxonomy" id="1367422"/>
    <lineage>
        <taxon>Eukaryota</taxon>
        <taxon>Fungi</taxon>
        <taxon>Dikarya</taxon>
        <taxon>Ascomycota</taxon>
        <taxon>Pezizomycotina</taxon>
        <taxon>Eurotiomycetes</taxon>
        <taxon>Chaetothyriomycetidae</taxon>
        <taxon>Chaetothyriales</taxon>
        <taxon>Herpotrichiellaceae</taxon>
        <taxon>Fonsecaea</taxon>
    </lineage>
</organism>
<dbReference type="EMBL" id="LVYI01000001">
    <property type="protein sequence ID" value="OAP65287.1"/>
    <property type="molecule type" value="Genomic_DNA"/>
</dbReference>
<dbReference type="RefSeq" id="XP_018698654.1">
    <property type="nucleotide sequence ID" value="XM_018832775.1"/>
</dbReference>
<dbReference type="Proteomes" id="UP000078343">
    <property type="component" value="Unassembled WGS sequence"/>
</dbReference>
<name>A0A178ZZV6_9EURO</name>
<dbReference type="InterPro" id="IPR056457">
    <property type="entry name" value="DOP1_C"/>
</dbReference>
<dbReference type="GO" id="GO:0005829">
    <property type="term" value="C:cytosol"/>
    <property type="evidence" value="ECO:0007669"/>
    <property type="project" value="GOC"/>
</dbReference>
<dbReference type="Pfam" id="PF24597">
    <property type="entry name" value="TPR_DOP1_M"/>
    <property type="match status" value="1"/>
</dbReference>
<dbReference type="PANTHER" id="PTHR14042">
    <property type="entry name" value="DOPEY-RELATED"/>
    <property type="match status" value="1"/>
</dbReference>
<dbReference type="InterPro" id="IPR040314">
    <property type="entry name" value="DOP1"/>
</dbReference>
<reference evidence="10 11" key="1">
    <citation type="submission" date="2016-04" db="EMBL/GenBank/DDBJ databases">
        <title>Draft genome of Fonsecaea erecta CBS 125763.</title>
        <authorList>
            <person name="Weiss V.A."/>
            <person name="Vicente V.A."/>
            <person name="Raittz R.T."/>
            <person name="Moreno L.F."/>
            <person name="De Souza E.M."/>
            <person name="Pedrosa F.O."/>
            <person name="Steffens M.B."/>
            <person name="Faoro H."/>
            <person name="Tadra-Sfeir M.Z."/>
            <person name="Najafzadeh M.J."/>
            <person name="Felipe M.S."/>
            <person name="Teixeira M."/>
            <person name="Sun J."/>
            <person name="Xi L."/>
            <person name="Gomes R."/>
            <person name="De Azevedo C.M."/>
            <person name="Salgado C.G."/>
            <person name="Da Silva M.B."/>
            <person name="Nascimento M.F."/>
            <person name="Queiroz-Telles F."/>
            <person name="Attili D.S."/>
            <person name="Gorbushina A."/>
        </authorList>
    </citation>
    <scope>NUCLEOTIDE SEQUENCE [LARGE SCALE GENOMIC DNA]</scope>
    <source>
        <strain evidence="10 11">CBS 125763</strain>
    </source>
</reference>
<keyword evidence="2" id="KW-0813">Transport</keyword>
<keyword evidence="11" id="KW-1185">Reference proteome</keyword>
<feature type="domain" description="DOP1-like middle TPR" evidence="8">
    <location>
        <begin position="354"/>
        <end position="527"/>
    </location>
</feature>
<dbReference type="InterPro" id="IPR007249">
    <property type="entry name" value="DOP1_N"/>
</dbReference>
<evidence type="ECO:0000256" key="1">
    <source>
        <dbReference type="ARBA" id="ARBA00004395"/>
    </source>
</evidence>
<comment type="caution">
    <text evidence="10">The sequence shown here is derived from an EMBL/GenBank/DDBJ whole genome shotgun (WGS) entry which is preliminary data.</text>
</comment>
<gene>
    <name evidence="10" type="ORF">AYL99_01259</name>
</gene>
<dbReference type="OrthoDB" id="297643at2759"/>
<accession>A0A178ZZV6</accession>
<comment type="similarity">
    <text evidence="6">Belongs to the DOP1 family.</text>
</comment>
<dbReference type="GO" id="GO:0015031">
    <property type="term" value="P:protein transport"/>
    <property type="evidence" value="ECO:0007669"/>
    <property type="project" value="UniProtKB-KW"/>
</dbReference>
<dbReference type="Pfam" id="PF24598">
    <property type="entry name" value="DOP1_C"/>
    <property type="match status" value="1"/>
</dbReference>
<dbReference type="PANTHER" id="PTHR14042:SF24">
    <property type="entry name" value="PROTEIN DOPEY-1 HOMOLOG"/>
    <property type="match status" value="1"/>
</dbReference>
<evidence type="ECO:0000259" key="9">
    <source>
        <dbReference type="Pfam" id="PF24598"/>
    </source>
</evidence>
<keyword evidence="5" id="KW-0472">Membrane</keyword>
<comment type="subcellular location">
    <subcellularLocation>
        <location evidence="1">Golgi apparatus membrane</location>
        <topology evidence="1">Peripheral membrane protein</topology>
    </subcellularLocation>
</comment>